<comment type="caution">
    <text evidence="2">The sequence shown here is derived from an EMBL/GenBank/DDBJ whole genome shotgun (WGS) entry which is preliminary data.</text>
</comment>
<keyword evidence="3" id="KW-1185">Reference proteome</keyword>
<feature type="domain" description="dATP/dGTP diphosphohydrolase N-terminal" evidence="1">
    <location>
        <begin position="66"/>
        <end position="164"/>
    </location>
</feature>
<dbReference type="Pfam" id="PF18909">
    <property type="entry name" value="dGTP_diPhyd_N"/>
    <property type="match status" value="1"/>
</dbReference>
<sequence>MDTFKVGDLVECVSKDPLTSRLHNGNLYTITRIANGFCCVWDEYGDESGWYPHRFKKVGQPTAGINPKDAIGSLKPSLRFVPMAPIYMAGEAMADGAEKYGPFNWREQPVNGSVYFDAAQRHLNQWFHGNDRAEDSNVHHLAHAIACLLIILDAETQGTLNDDRPKIGKPLDDFIAANTKTKVAA</sequence>
<dbReference type="InterPro" id="IPR044038">
    <property type="entry name" value="dATP/dGTP_diPOhydrolase_N"/>
</dbReference>
<evidence type="ECO:0000313" key="3">
    <source>
        <dbReference type="Proteomes" id="UP001239680"/>
    </source>
</evidence>
<dbReference type="Proteomes" id="UP001239680">
    <property type="component" value="Unassembled WGS sequence"/>
</dbReference>
<gene>
    <name evidence="2" type="ORF">Q9295_10065</name>
</gene>
<dbReference type="RefSeq" id="WP_306680431.1">
    <property type="nucleotide sequence ID" value="NZ_JAVDBT010000008.1"/>
</dbReference>
<dbReference type="EMBL" id="JAVDBT010000008">
    <property type="protein sequence ID" value="MDQ2066722.1"/>
    <property type="molecule type" value="Genomic_DNA"/>
</dbReference>
<reference evidence="2 3" key="1">
    <citation type="submission" date="2023-08" db="EMBL/GenBank/DDBJ databases">
        <title>Characterization of two Paracoccaceae strains isolated from Phycosphere and proposal of Xinfangfangia lacusdiani sp. nov.</title>
        <authorList>
            <person name="Deng Y."/>
            <person name="Zhang Y.Q."/>
        </authorList>
    </citation>
    <scope>NUCLEOTIDE SEQUENCE [LARGE SCALE GENOMIC DNA]</scope>
    <source>
        <strain evidence="2 3">CPCC 101601</strain>
    </source>
</reference>
<protein>
    <submittedName>
        <fullName evidence="2">DUF5664 domain-containing protein</fullName>
    </submittedName>
</protein>
<evidence type="ECO:0000313" key="2">
    <source>
        <dbReference type="EMBL" id="MDQ2066722.1"/>
    </source>
</evidence>
<accession>A0ABU0VYB5</accession>
<proteinExistence type="predicted"/>
<evidence type="ECO:0000259" key="1">
    <source>
        <dbReference type="Pfam" id="PF18909"/>
    </source>
</evidence>
<name>A0ABU0VYB5_9RHOB</name>
<organism evidence="2 3">
    <name type="scientific">Pseudogemmobacter lacusdianii</name>
    <dbReference type="NCBI Taxonomy" id="3069608"/>
    <lineage>
        <taxon>Bacteria</taxon>
        <taxon>Pseudomonadati</taxon>
        <taxon>Pseudomonadota</taxon>
        <taxon>Alphaproteobacteria</taxon>
        <taxon>Rhodobacterales</taxon>
        <taxon>Paracoccaceae</taxon>
        <taxon>Pseudogemmobacter</taxon>
    </lineage>
</organism>